<dbReference type="EMBL" id="MHJJ01000002">
    <property type="protein sequence ID" value="OGY66299.1"/>
    <property type="molecule type" value="Genomic_DNA"/>
</dbReference>
<gene>
    <name evidence="1" type="ORF">A3A16_00100</name>
</gene>
<dbReference type="AlphaFoldDB" id="A0A1G1ZPE5"/>
<sequence length="299" mass="32562">MTVGILKNNTIKILLLIIVLLFTFYFLLSPRLVTAATNISSLTPERWAWNDKIGWIDFYITTTVTVTNTKIEGYASSQVGLIAFDCATTPNGNVCSGPAGDWKITNDGVGNLSGWAWNDNIGWISFNCQNTSSCASTNYKVTISAGEFNGWAWNDAIGWISFNCDNSGIGNTCGVSDYRVKTSWGPPSPVSASLTSSIFDTQVGLGAAINTIMWQGALNGGEVKFQITSSNNLAGPWNFSGPDGSDTTFYQPAGPDAPIKINLAHHNNKRYVRYRIFLKTDSLGINSPRVDDIIINWSR</sequence>
<accession>A0A1G1ZPE5</accession>
<dbReference type="Proteomes" id="UP000177942">
    <property type="component" value="Unassembled WGS sequence"/>
</dbReference>
<comment type="caution">
    <text evidence="1">The sequence shown here is derived from an EMBL/GenBank/DDBJ whole genome shotgun (WGS) entry which is preliminary data.</text>
</comment>
<protein>
    <submittedName>
        <fullName evidence="1">Uncharacterized protein</fullName>
    </submittedName>
</protein>
<name>A0A1G1ZPE5_9BACT</name>
<evidence type="ECO:0000313" key="1">
    <source>
        <dbReference type="EMBL" id="OGY66299.1"/>
    </source>
</evidence>
<proteinExistence type="predicted"/>
<reference evidence="1 2" key="1">
    <citation type="journal article" date="2016" name="Nat. Commun.">
        <title>Thousands of microbial genomes shed light on interconnected biogeochemical processes in an aquifer system.</title>
        <authorList>
            <person name="Anantharaman K."/>
            <person name="Brown C.T."/>
            <person name="Hug L.A."/>
            <person name="Sharon I."/>
            <person name="Castelle C.J."/>
            <person name="Probst A.J."/>
            <person name="Thomas B.C."/>
            <person name="Singh A."/>
            <person name="Wilkins M.J."/>
            <person name="Karaoz U."/>
            <person name="Brodie E.L."/>
            <person name="Williams K.H."/>
            <person name="Hubbard S.S."/>
            <person name="Banfield J.F."/>
        </authorList>
    </citation>
    <scope>NUCLEOTIDE SEQUENCE [LARGE SCALE GENOMIC DNA]</scope>
</reference>
<organism evidence="1 2">
    <name type="scientific">Candidatus Harrisonbacteria bacterium RIFCSPLOWO2_01_FULL_44_18</name>
    <dbReference type="NCBI Taxonomy" id="1798407"/>
    <lineage>
        <taxon>Bacteria</taxon>
        <taxon>Candidatus Harrisoniibacteriota</taxon>
    </lineage>
</organism>
<dbReference type="STRING" id="1798407.A3A16_00100"/>
<evidence type="ECO:0000313" key="2">
    <source>
        <dbReference type="Proteomes" id="UP000177942"/>
    </source>
</evidence>